<accession>A0A5D2GMI7</accession>
<reference evidence="1 2" key="1">
    <citation type="submission" date="2019-06" db="EMBL/GenBank/DDBJ databases">
        <title>WGS assembly of Gossypium darwinii.</title>
        <authorList>
            <person name="Chen Z.J."/>
            <person name="Sreedasyam A."/>
            <person name="Ando A."/>
            <person name="Song Q."/>
            <person name="De L."/>
            <person name="Hulse-Kemp A."/>
            <person name="Ding M."/>
            <person name="Ye W."/>
            <person name="Kirkbride R."/>
            <person name="Jenkins J."/>
            <person name="Plott C."/>
            <person name="Lovell J."/>
            <person name="Lin Y.-M."/>
            <person name="Vaughn R."/>
            <person name="Liu B."/>
            <person name="Li W."/>
            <person name="Simpson S."/>
            <person name="Scheffler B."/>
            <person name="Saski C."/>
            <person name="Grover C."/>
            <person name="Hu G."/>
            <person name="Conover J."/>
            <person name="Carlson J."/>
            <person name="Shu S."/>
            <person name="Boston L."/>
            <person name="Williams M."/>
            <person name="Peterson D."/>
            <person name="Mcgee K."/>
            <person name="Jones D."/>
            <person name="Wendel J."/>
            <person name="Stelly D."/>
            <person name="Grimwood J."/>
            <person name="Schmutz J."/>
        </authorList>
    </citation>
    <scope>NUCLEOTIDE SEQUENCE [LARGE SCALE GENOMIC DNA]</scope>
    <source>
        <strain evidence="1">1808015.09</strain>
    </source>
</reference>
<name>A0A5D2GMI7_GOSDA</name>
<dbReference type="Proteomes" id="UP000323506">
    <property type="component" value="Chromosome A05"/>
</dbReference>
<gene>
    <name evidence="1" type="ORF">ES288_A05G321800v1</name>
</gene>
<organism evidence="1 2">
    <name type="scientific">Gossypium darwinii</name>
    <name type="common">Darwin's cotton</name>
    <name type="synonym">Gossypium barbadense var. darwinii</name>
    <dbReference type="NCBI Taxonomy" id="34276"/>
    <lineage>
        <taxon>Eukaryota</taxon>
        <taxon>Viridiplantae</taxon>
        <taxon>Streptophyta</taxon>
        <taxon>Embryophyta</taxon>
        <taxon>Tracheophyta</taxon>
        <taxon>Spermatophyta</taxon>
        <taxon>Magnoliopsida</taxon>
        <taxon>eudicotyledons</taxon>
        <taxon>Gunneridae</taxon>
        <taxon>Pentapetalae</taxon>
        <taxon>rosids</taxon>
        <taxon>malvids</taxon>
        <taxon>Malvales</taxon>
        <taxon>Malvaceae</taxon>
        <taxon>Malvoideae</taxon>
        <taxon>Gossypium</taxon>
    </lineage>
</organism>
<keyword evidence="2" id="KW-1185">Reference proteome</keyword>
<evidence type="ECO:0000313" key="2">
    <source>
        <dbReference type="Proteomes" id="UP000323506"/>
    </source>
</evidence>
<dbReference type="EMBL" id="CM017692">
    <property type="protein sequence ID" value="TYH19052.1"/>
    <property type="molecule type" value="Genomic_DNA"/>
</dbReference>
<evidence type="ECO:0000313" key="1">
    <source>
        <dbReference type="EMBL" id="TYH19052.1"/>
    </source>
</evidence>
<dbReference type="AlphaFoldDB" id="A0A5D2GMI7"/>
<proteinExistence type="predicted"/>
<protein>
    <submittedName>
        <fullName evidence="1">Uncharacterized protein</fullName>
    </submittedName>
</protein>
<sequence length="66" mass="7987">MAMCHFVPAAKQITPPFYPFRLGFDLNLGAPPYHHRTWWPTTRRRDTMRSRRYGVVEKCYLHYQCN</sequence>